<reference evidence="1" key="1">
    <citation type="submission" date="2014-11" db="EMBL/GenBank/DDBJ databases">
        <authorList>
            <person name="Amaro Gonzalez C."/>
        </authorList>
    </citation>
    <scope>NUCLEOTIDE SEQUENCE</scope>
</reference>
<sequence length="61" mass="6923">MVYEIGMGKRWLLSCISNSKLTVEMIRQNTHNWAQWFSQDTANGTASPRILLNATVKPLNS</sequence>
<reference evidence="1" key="2">
    <citation type="journal article" date="2015" name="Fish Shellfish Immunol.">
        <title>Early steps in the European eel (Anguilla anguilla)-Vibrio vulnificus interaction in the gills: Role of the RtxA13 toxin.</title>
        <authorList>
            <person name="Callol A."/>
            <person name="Pajuelo D."/>
            <person name="Ebbesson L."/>
            <person name="Teles M."/>
            <person name="MacKenzie S."/>
            <person name="Amaro C."/>
        </authorList>
    </citation>
    <scope>NUCLEOTIDE SEQUENCE</scope>
</reference>
<name>A0A0E9SQM9_ANGAN</name>
<evidence type="ECO:0000313" key="1">
    <source>
        <dbReference type="EMBL" id="JAH43552.1"/>
    </source>
</evidence>
<protein>
    <submittedName>
        <fullName evidence="1">Uncharacterized protein</fullName>
    </submittedName>
</protein>
<dbReference type="EMBL" id="GBXM01065025">
    <property type="protein sequence ID" value="JAH43552.1"/>
    <property type="molecule type" value="Transcribed_RNA"/>
</dbReference>
<proteinExistence type="predicted"/>
<accession>A0A0E9SQM9</accession>
<dbReference type="AlphaFoldDB" id="A0A0E9SQM9"/>
<organism evidence="1">
    <name type="scientific">Anguilla anguilla</name>
    <name type="common">European freshwater eel</name>
    <name type="synonym">Muraena anguilla</name>
    <dbReference type="NCBI Taxonomy" id="7936"/>
    <lineage>
        <taxon>Eukaryota</taxon>
        <taxon>Metazoa</taxon>
        <taxon>Chordata</taxon>
        <taxon>Craniata</taxon>
        <taxon>Vertebrata</taxon>
        <taxon>Euteleostomi</taxon>
        <taxon>Actinopterygii</taxon>
        <taxon>Neopterygii</taxon>
        <taxon>Teleostei</taxon>
        <taxon>Anguilliformes</taxon>
        <taxon>Anguillidae</taxon>
        <taxon>Anguilla</taxon>
    </lineage>
</organism>